<dbReference type="InterPro" id="IPR036812">
    <property type="entry name" value="NAD(P)_OxRdtase_dom_sf"/>
</dbReference>
<reference evidence="3" key="4">
    <citation type="submission" date="2025-08" db="UniProtKB">
        <authorList>
            <consortium name="Ensembl"/>
        </authorList>
    </citation>
    <scope>IDENTIFICATION</scope>
</reference>
<protein>
    <submittedName>
        <fullName evidence="3">Zgc:110366</fullName>
    </submittedName>
</protein>
<dbReference type="SUPFAM" id="SSF51430">
    <property type="entry name" value="NAD(P)-linked oxidoreductase"/>
    <property type="match status" value="1"/>
</dbReference>
<evidence type="ECO:0000313" key="4">
    <source>
        <dbReference type="Proteomes" id="UP000314986"/>
    </source>
</evidence>
<organism evidence="3 4">
    <name type="scientific">Callorhinchus milii</name>
    <name type="common">Ghost shark</name>
    <dbReference type="NCBI Taxonomy" id="7868"/>
    <lineage>
        <taxon>Eukaryota</taxon>
        <taxon>Metazoa</taxon>
        <taxon>Chordata</taxon>
        <taxon>Craniata</taxon>
        <taxon>Vertebrata</taxon>
        <taxon>Chondrichthyes</taxon>
        <taxon>Holocephali</taxon>
        <taxon>Chimaeriformes</taxon>
        <taxon>Callorhinchidae</taxon>
        <taxon>Callorhinchus</taxon>
    </lineage>
</organism>
<dbReference type="InParanoid" id="A0A4W3IK28"/>
<dbReference type="InterPro" id="IPR020471">
    <property type="entry name" value="AKR"/>
</dbReference>
<dbReference type="Proteomes" id="UP000314986">
    <property type="component" value="Unassembled WGS sequence"/>
</dbReference>
<dbReference type="PANTHER" id="PTHR43827">
    <property type="entry name" value="2,5-DIKETO-D-GLUCONIC ACID REDUCTASE"/>
    <property type="match status" value="1"/>
</dbReference>
<reference evidence="4" key="3">
    <citation type="journal article" date="2014" name="Nature">
        <title>Elephant shark genome provides unique insights into gnathostome evolution.</title>
        <authorList>
            <consortium name="International Elephant Shark Genome Sequencing Consortium"/>
            <person name="Venkatesh B."/>
            <person name="Lee A.P."/>
            <person name="Ravi V."/>
            <person name="Maurya A.K."/>
            <person name="Lian M.M."/>
            <person name="Swann J.B."/>
            <person name="Ohta Y."/>
            <person name="Flajnik M.F."/>
            <person name="Sutoh Y."/>
            <person name="Kasahara M."/>
            <person name="Hoon S."/>
            <person name="Gangu V."/>
            <person name="Roy S.W."/>
            <person name="Irimia M."/>
            <person name="Korzh V."/>
            <person name="Kondrychyn I."/>
            <person name="Lim Z.W."/>
            <person name="Tay B.H."/>
            <person name="Tohari S."/>
            <person name="Kong K.W."/>
            <person name="Ho S."/>
            <person name="Lorente-Galdos B."/>
            <person name="Quilez J."/>
            <person name="Marques-Bonet T."/>
            <person name="Raney B.J."/>
            <person name="Ingham P.W."/>
            <person name="Tay A."/>
            <person name="Hillier L.W."/>
            <person name="Minx P."/>
            <person name="Boehm T."/>
            <person name="Wilson R.K."/>
            <person name="Brenner S."/>
            <person name="Warren W.C."/>
        </authorList>
    </citation>
    <scope>NUCLEOTIDE SEQUENCE [LARGE SCALE GENOMIC DNA]</scope>
</reference>
<reference evidence="4" key="1">
    <citation type="journal article" date="2006" name="Science">
        <title>Ancient noncoding elements conserved in the human genome.</title>
        <authorList>
            <person name="Venkatesh B."/>
            <person name="Kirkness E.F."/>
            <person name="Loh Y.H."/>
            <person name="Halpern A.L."/>
            <person name="Lee A.P."/>
            <person name="Johnson J."/>
            <person name="Dandona N."/>
            <person name="Viswanathan L.D."/>
            <person name="Tay A."/>
            <person name="Venter J.C."/>
            <person name="Strausberg R.L."/>
            <person name="Brenner S."/>
        </authorList>
    </citation>
    <scope>NUCLEOTIDE SEQUENCE [LARGE SCALE GENOMIC DNA]</scope>
</reference>
<evidence type="ECO:0000259" key="2">
    <source>
        <dbReference type="Pfam" id="PF00248"/>
    </source>
</evidence>
<feature type="signal peptide" evidence="1">
    <location>
        <begin position="1"/>
        <end position="24"/>
    </location>
</feature>
<evidence type="ECO:0000313" key="3">
    <source>
        <dbReference type="Ensembl" id="ENSCMIP00000027023.1"/>
    </source>
</evidence>
<dbReference type="OMA" id="FENDECA"/>
<dbReference type="Gene3D" id="3.20.20.100">
    <property type="entry name" value="NADP-dependent oxidoreductase domain"/>
    <property type="match status" value="1"/>
</dbReference>
<dbReference type="STRING" id="7868.ENSCMIP00000027023"/>
<evidence type="ECO:0000256" key="1">
    <source>
        <dbReference type="SAM" id="SignalP"/>
    </source>
</evidence>
<feature type="domain" description="NADP-dependent oxidoreductase" evidence="2">
    <location>
        <begin position="33"/>
        <end position="229"/>
    </location>
</feature>
<dbReference type="Ensembl" id="ENSCMIT00000027456.1">
    <property type="protein sequence ID" value="ENSCMIP00000027023.1"/>
    <property type="gene ID" value="ENSCMIG00000011787.1"/>
</dbReference>
<keyword evidence="4" id="KW-1185">Reference proteome</keyword>
<dbReference type="Pfam" id="PF00248">
    <property type="entry name" value="Aldo_ket_red"/>
    <property type="match status" value="1"/>
</dbReference>
<reference evidence="4" key="2">
    <citation type="journal article" date="2007" name="PLoS Biol.">
        <title>Survey sequencing and comparative analysis of the elephant shark (Callorhinchus milii) genome.</title>
        <authorList>
            <person name="Venkatesh B."/>
            <person name="Kirkness E.F."/>
            <person name="Loh Y.H."/>
            <person name="Halpern A.L."/>
            <person name="Lee A.P."/>
            <person name="Johnson J."/>
            <person name="Dandona N."/>
            <person name="Viswanathan L.D."/>
            <person name="Tay A."/>
            <person name="Venter J.C."/>
            <person name="Strausberg R.L."/>
            <person name="Brenner S."/>
        </authorList>
    </citation>
    <scope>NUCLEOTIDE SEQUENCE [LARGE SCALE GENOMIC DNA]</scope>
</reference>
<dbReference type="GO" id="GO:0016491">
    <property type="term" value="F:oxidoreductase activity"/>
    <property type="evidence" value="ECO:0007669"/>
    <property type="project" value="InterPro"/>
</dbReference>
<dbReference type="AlphaFoldDB" id="A0A4W3IK28"/>
<accession>A0A4W3IK28</accession>
<sequence>MAPTNTSLCYLSTDVLFISVLCMSHNGGYCHSTVVYALNECSIRHTDTAKKYGCEPQLRSSLTESGVERESLRLTTKLWPGDYGYESTSENNDSFKISLVPLLLSGYSGYPLLCDSLSLWQHFFQNVHCLIILLSPGVCHSIGVRNFLASHLEKLKEDRNVISHINWQVEYHPFQGSQELEDYCQSAGIVFAGYCPPAKCQASSHPHILQLAEKYGCSAAQICISWSLQIGAASPSLTVRSTPNWNQSTSCFPITWQVFPVSC</sequence>
<dbReference type="InterPro" id="IPR023210">
    <property type="entry name" value="NADP_OxRdtase_dom"/>
</dbReference>
<dbReference type="PRINTS" id="PR00069">
    <property type="entry name" value="ALDKETRDTASE"/>
</dbReference>
<keyword evidence="1" id="KW-0732">Signal</keyword>
<feature type="chain" id="PRO_5047197660" evidence="1">
    <location>
        <begin position="25"/>
        <end position="263"/>
    </location>
</feature>
<dbReference type="GeneTree" id="ENSGT00940000164809"/>
<reference evidence="3" key="5">
    <citation type="submission" date="2025-09" db="UniProtKB">
        <authorList>
            <consortium name="Ensembl"/>
        </authorList>
    </citation>
    <scope>IDENTIFICATION</scope>
</reference>
<proteinExistence type="predicted"/>
<dbReference type="PANTHER" id="PTHR43827:SF10">
    <property type="entry name" value="ZGC:110366"/>
    <property type="match status" value="1"/>
</dbReference>
<name>A0A4W3IK28_CALMI</name>